<dbReference type="Gene3D" id="1.25.40.10">
    <property type="entry name" value="Tetratricopeptide repeat domain"/>
    <property type="match status" value="1"/>
</dbReference>
<dbReference type="Proteomes" id="UP001652581">
    <property type="component" value="Chromosome 18"/>
</dbReference>
<dbReference type="InterPro" id="IPR033745">
    <property type="entry name" value="Fis1_cytosol"/>
</dbReference>
<dbReference type="RefSeq" id="XP_072799265.1">
    <property type="nucleotide sequence ID" value="XM_072943164.1"/>
</dbReference>
<keyword evidence="1" id="KW-0812">Transmembrane</keyword>
<dbReference type="Pfam" id="PF14853">
    <property type="entry name" value="Fis1_TPR_C"/>
    <property type="match status" value="1"/>
</dbReference>
<dbReference type="CDD" id="cd12212">
    <property type="entry name" value="Fis1"/>
    <property type="match status" value="1"/>
</dbReference>
<proteinExistence type="predicted"/>
<evidence type="ECO:0000256" key="1">
    <source>
        <dbReference type="SAM" id="Phobius"/>
    </source>
</evidence>
<evidence type="ECO:0000313" key="3">
    <source>
        <dbReference type="RefSeq" id="XP_072799265.1"/>
    </source>
</evidence>
<dbReference type="PANTHER" id="PTHR13247:SF0">
    <property type="entry name" value="MITOCHONDRIAL FISSION 1 PROTEIN"/>
    <property type="match status" value="1"/>
</dbReference>
<reference evidence="3" key="1">
    <citation type="submission" date="2025-08" db="UniProtKB">
        <authorList>
            <consortium name="RefSeq"/>
        </authorList>
    </citation>
    <scope>IDENTIFICATION</scope>
</reference>
<accession>A0ABM5BS80</accession>
<sequence>MLYLLGAGGAGAGLMKAVPEANGPETGSCLPCRHSDVWWKEISSWRTFRWKKGGYYENVSMSKARGCLEMKRERSWRYTDEQDTASALTELTFTCVLEHCGSSSPPSLSAVFIPGANHEDTVSEFLEVASIRRGTQGTRDDKHEDRGDAVCSLRAAVRVRRGLVGACAPVTPPSRWRRGGLGVRCVKRLALLKGGGPRFRRTPEVAPCPVSGPWRPGDSSVLSCEAFGDGGHGGCAERIGVCGGPAELLPKGSKEEQRDYVFYLAVGNYRLKEYEKALKYVRGLLQTEPQNNQAKELERLIDKAMKKDGLVGMAIVGGMALGVAGLAGLIGLAVSKSKS</sequence>
<dbReference type="GeneID" id="102529207"/>
<dbReference type="InterPro" id="IPR016543">
    <property type="entry name" value="Fis1"/>
</dbReference>
<dbReference type="PANTHER" id="PTHR13247">
    <property type="entry name" value="TETRATRICOPEPTIDE REPEAT PROTEIN 11 TPR REPEAT PROTEIN 11"/>
    <property type="match status" value="1"/>
</dbReference>
<keyword evidence="2" id="KW-1185">Reference proteome</keyword>
<keyword evidence="1" id="KW-1133">Transmembrane helix</keyword>
<dbReference type="InterPro" id="IPR011990">
    <property type="entry name" value="TPR-like_helical_dom_sf"/>
</dbReference>
<organism evidence="2 3">
    <name type="scientific">Vicugna pacos</name>
    <name type="common">Alpaca</name>
    <name type="synonym">Lama pacos</name>
    <dbReference type="NCBI Taxonomy" id="30538"/>
    <lineage>
        <taxon>Eukaryota</taxon>
        <taxon>Metazoa</taxon>
        <taxon>Chordata</taxon>
        <taxon>Craniata</taxon>
        <taxon>Vertebrata</taxon>
        <taxon>Euteleostomi</taxon>
        <taxon>Mammalia</taxon>
        <taxon>Eutheria</taxon>
        <taxon>Laurasiatheria</taxon>
        <taxon>Artiodactyla</taxon>
        <taxon>Tylopoda</taxon>
        <taxon>Camelidae</taxon>
        <taxon>Vicugna</taxon>
    </lineage>
</organism>
<name>A0ABM5BS80_VICPA</name>
<keyword evidence="1" id="KW-0472">Membrane</keyword>
<gene>
    <name evidence="3" type="primary">FIS1</name>
</gene>
<evidence type="ECO:0000313" key="2">
    <source>
        <dbReference type="Proteomes" id="UP001652581"/>
    </source>
</evidence>
<feature type="transmembrane region" description="Helical" evidence="1">
    <location>
        <begin position="310"/>
        <end position="334"/>
    </location>
</feature>
<dbReference type="InterPro" id="IPR028061">
    <property type="entry name" value="Fis1_TPR_C"/>
</dbReference>
<dbReference type="SUPFAM" id="SSF48452">
    <property type="entry name" value="TPR-like"/>
    <property type="match status" value="1"/>
</dbReference>
<protein>
    <submittedName>
        <fullName evidence="3">Mitochondrial fission 1 protein isoform X1</fullName>
    </submittedName>
</protein>